<evidence type="ECO:0000313" key="3">
    <source>
        <dbReference type="Proteomes" id="UP000325302"/>
    </source>
</evidence>
<gene>
    <name evidence="2" type="ORF">E1H14_10690</name>
</gene>
<dbReference type="EMBL" id="SMRS01000008">
    <property type="protein sequence ID" value="KAA0873817.1"/>
    <property type="molecule type" value="Genomic_DNA"/>
</dbReference>
<evidence type="ECO:0000256" key="1">
    <source>
        <dbReference type="SAM" id="Phobius"/>
    </source>
</evidence>
<keyword evidence="1" id="KW-0472">Membrane</keyword>
<keyword evidence="1" id="KW-1133">Transmembrane helix</keyword>
<keyword evidence="3" id="KW-1185">Reference proteome</keyword>
<organism evidence="2 3">
    <name type="scientific">Nitrincola tapanii</name>
    <dbReference type="NCBI Taxonomy" id="1708751"/>
    <lineage>
        <taxon>Bacteria</taxon>
        <taxon>Pseudomonadati</taxon>
        <taxon>Pseudomonadota</taxon>
        <taxon>Gammaproteobacteria</taxon>
        <taxon>Oceanospirillales</taxon>
        <taxon>Oceanospirillaceae</taxon>
        <taxon>Nitrincola</taxon>
    </lineage>
</organism>
<feature type="transmembrane region" description="Helical" evidence="1">
    <location>
        <begin position="16"/>
        <end position="37"/>
    </location>
</feature>
<evidence type="ECO:0000313" key="2">
    <source>
        <dbReference type="EMBL" id="KAA0873817.1"/>
    </source>
</evidence>
<feature type="transmembrane region" description="Helical" evidence="1">
    <location>
        <begin position="43"/>
        <end position="61"/>
    </location>
</feature>
<reference evidence="2 3" key="1">
    <citation type="submission" date="2019-03" db="EMBL/GenBank/DDBJ databases">
        <title>Nitrincola sp. nov. isolated from an Indian soda lake.</title>
        <authorList>
            <person name="Joshi A."/>
            <person name="Thite S.V."/>
            <person name="Joseph N."/>
            <person name="Dhotre D."/>
            <person name="Moorthy M."/>
            <person name="Shouche Y.S."/>
        </authorList>
    </citation>
    <scope>NUCLEOTIDE SEQUENCE [LARGE SCALE GENOMIC DNA]</scope>
    <source>
        <strain evidence="2 3">MEB193</strain>
    </source>
</reference>
<comment type="caution">
    <text evidence="2">The sequence shown here is derived from an EMBL/GenBank/DDBJ whole genome shotgun (WGS) entry which is preliminary data.</text>
</comment>
<sequence>MLGFNQLEIKVHPSPWLRIFFVAAHILFILCLHLAYFPFLANLVLSLVLILSLSVTLNDYVKIAEFELYWDCIEHDLWIKPVHQDWLRVIKLHSFTLLPWLITMQVYTETEAQKRWLIIAKDSVNSDDFRRLTVRLNLQPRVKSPARDS</sequence>
<dbReference type="InterPro" id="IPR009883">
    <property type="entry name" value="YgfX"/>
</dbReference>
<accession>A0A5A9VZ56</accession>
<evidence type="ECO:0008006" key="4">
    <source>
        <dbReference type="Google" id="ProtNLM"/>
    </source>
</evidence>
<protein>
    <recommendedName>
        <fullName evidence="4">Toxin CptA</fullName>
    </recommendedName>
</protein>
<proteinExistence type="predicted"/>
<dbReference type="RefSeq" id="WP_149391471.1">
    <property type="nucleotide sequence ID" value="NZ_SMRS01000008.1"/>
</dbReference>
<dbReference type="AlphaFoldDB" id="A0A5A9VZ56"/>
<dbReference type="Proteomes" id="UP000325302">
    <property type="component" value="Unassembled WGS sequence"/>
</dbReference>
<dbReference type="Pfam" id="PF07254">
    <property type="entry name" value="Cpta_toxin"/>
    <property type="match status" value="1"/>
</dbReference>
<keyword evidence="1" id="KW-0812">Transmembrane</keyword>
<name>A0A5A9VZ56_9GAMM</name>